<feature type="compositionally biased region" description="Acidic residues" evidence="1">
    <location>
        <begin position="105"/>
        <end position="122"/>
    </location>
</feature>
<dbReference type="InterPro" id="IPR012677">
    <property type="entry name" value="Nucleotide-bd_a/b_plait_sf"/>
</dbReference>
<protein>
    <recommendedName>
        <fullName evidence="2">DCD domain-containing protein</fullName>
    </recommendedName>
</protein>
<dbReference type="InterPro" id="IPR035979">
    <property type="entry name" value="RBD_domain_sf"/>
</dbReference>
<evidence type="ECO:0000256" key="1">
    <source>
        <dbReference type="SAM" id="MobiDB-lite"/>
    </source>
</evidence>
<dbReference type="InterPro" id="IPR043866">
    <property type="entry name" value="TTC3/DZIP3_dom"/>
</dbReference>
<keyword evidence="4" id="KW-1185">Reference proteome</keyword>
<dbReference type="EMBL" id="OZ019894">
    <property type="protein sequence ID" value="CAK9214233.1"/>
    <property type="molecule type" value="Genomic_DNA"/>
</dbReference>
<feature type="compositionally biased region" description="Basic and acidic residues" evidence="1">
    <location>
        <begin position="1"/>
        <end position="32"/>
    </location>
</feature>
<evidence type="ECO:0000313" key="3">
    <source>
        <dbReference type="EMBL" id="CAK9214233.1"/>
    </source>
</evidence>
<evidence type="ECO:0000313" key="4">
    <source>
        <dbReference type="Proteomes" id="UP001497512"/>
    </source>
</evidence>
<feature type="region of interest" description="Disordered" evidence="1">
    <location>
        <begin position="98"/>
        <end position="156"/>
    </location>
</feature>
<feature type="domain" description="DCD" evidence="2">
    <location>
        <begin position="1190"/>
        <end position="1320"/>
    </location>
</feature>
<dbReference type="InterPro" id="IPR013989">
    <property type="entry name" value="Dev_and_cell_death_domain"/>
</dbReference>
<evidence type="ECO:0000259" key="2">
    <source>
        <dbReference type="PROSITE" id="PS51222"/>
    </source>
</evidence>
<dbReference type="SUPFAM" id="SSF54928">
    <property type="entry name" value="RNA-binding domain, RBD"/>
    <property type="match status" value="1"/>
</dbReference>
<proteinExistence type="predicted"/>
<feature type="region of interest" description="Disordered" evidence="1">
    <location>
        <begin position="1"/>
        <end position="84"/>
    </location>
</feature>
<gene>
    <name evidence="3" type="ORF">CSSPTR1EN2_LOCUS12129</name>
</gene>
<accession>A0ABP0U6Q9</accession>
<dbReference type="PROSITE" id="PS51222">
    <property type="entry name" value="DCD"/>
    <property type="match status" value="1"/>
</dbReference>
<feature type="region of interest" description="Disordered" evidence="1">
    <location>
        <begin position="873"/>
        <end position="896"/>
    </location>
</feature>
<dbReference type="Proteomes" id="UP001497512">
    <property type="component" value="Chromosome 2"/>
</dbReference>
<organism evidence="3 4">
    <name type="scientific">Sphagnum troendelagicum</name>
    <dbReference type="NCBI Taxonomy" id="128251"/>
    <lineage>
        <taxon>Eukaryota</taxon>
        <taxon>Viridiplantae</taxon>
        <taxon>Streptophyta</taxon>
        <taxon>Embryophyta</taxon>
        <taxon>Bryophyta</taxon>
        <taxon>Sphagnophytina</taxon>
        <taxon>Sphagnopsida</taxon>
        <taxon>Sphagnales</taxon>
        <taxon>Sphagnaceae</taxon>
        <taxon>Sphagnum</taxon>
    </lineage>
</organism>
<reference evidence="3" key="1">
    <citation type="submission" date="2024-02" db="EMBL/GenBank/DDBJ databases">
        <authorList>
            <consortium name="ELIXIR-Norway"/>
            <consortium name="Elixir Norway"/>
        </authorList>
    </citation>
    <scope>NUCLEOTIDE SEQUENCE</scope>
</reference>
<dbReference type="Pfam" id="PF19179">
    <property type="entry name" value="TTC3_DZIP3_dom"/>
    <property type="match status" value="1"/>
</dbReference>
<feature type="region of interest" description="Disordered" evidence="1">
    <location>
        <begin position="371"/>
        <end position="390"/>
    </location>
</feature>
<name>A0ABP0U6Q9_9BRYO</name>
<dbReference type="Pfam" id="PF10539">
    <property type="entry name" value="Dev_Cell_Death"/>
    <property type="match status" value="1"/>
</dbReference>
<dbReference type="Gene3D" id="3.30.70.330">
    <property type="match status" value="1"/>
</dbReference>
<sequence>MDDILHQADGGSDRRRGGGRRGERQREADMPRVVRAVIRIPQEDGSSRTTAISRWTRPGNPSGGELIVMSSSPGTSSNSRESMRSSFLSHFQSRDCSSLWRENEVESSDSGDSDYDEDDDFVVAESANRSKAAKNRSRSITAGTTPRVVENRSESSKLAKIMSSSKAVTAESCVVKKERGHDLSDGFERSSVESGSSGWSDCHGSGSELEEESEYHKGCMVADPYGFEAHKCSRKYKSATEFHNVCAALQRGLLNKKALDWSAITTRRQKEPRGSGAEGFPTSSSACIREVADKDCVLEKQNIVGMSKGERTVSVEVGKGRRDRAAWRKALKSFSSKYKCSPARHLLYRIIYKAPKPVDEQEWKMQNDVKLETEELEDQEKPRNGRENLDAGRTFEKLGPELAQELVENKRMEREAELRSLAMHGCGAGLEEFDEEIGLCRGLTADRCFNGSRSIKESSRRIELSCSEGCCVLFHFQACWREFEKNFRDNNTDWKMVRGAICMTPDCPGKLIKVQTRESKQVIHELVEEVKKEKKPAIHRDLPSSHSKKMVKTAKLKSKEARSTSAEIAEQSQILIVHPSSSESFERRGCIEPATLSNASTSNVPPICDLLPISTSAEIAEQAKILRVDSSSSKSFEKDKEPSAVGEGSAMLAVVPEGPLQVYKKKNEVMAVSKEPTRKLKMKKSKSKGKKVHLFRDGFTLPSAEEQEDSDPGFFGMTHDYWSDRVLSPLISEPSATQFPPLSVGESSVMTNPKSSVFSPLAVLKAQSLLVDPEHQESVRSPHLLIENVHPEADYAEMRDLFAQGGSMVQLDLFPFYHIATVSMGSWEEAVTARGLNNNTSVQGMKLKCTYFLKEQLQPDLFSNVPDEYFHANELGGGTLQPDEPAHTHGSVQPGSPLPAPTVESAITMEHASTLTCTPTESQESGALADPTPTFNSLTMSTALAPTLPHHISLESRGTNFQQVPMLEPISMSPIVTMPHGSDSSSAQLTQNVEVLKSTFINSSGTPLRVTARPFVVGEYSAHCLRSSEESSVVTSETLLVGSMSSELSDIDLAAASDAIPPVSLLIDPRGVDNSSIALSSLASSHEPGTSRLDMKSFNLATDGTDENRIPQYPTIHEYEYLTSPDFHQLSFPKTNNPDAYYSMSEPNWRPAHIECSLTGLSSSVFPPLDYGTPSLSCSVSPVQENETPSFSFGQVIGCNHETLAMYKQMSCFCVSTKHLLAVPRIAPGTCILFLYNILTQQTYGVYQSSSYGMKPMVGPMMESMVAYAPSIGFDTLHDYPVSLTGAELESVLPGATQMSGRSLYLSFSQMKQVLLIFRLKNMAQTCSIDSGPYPDISEAELLNLTSEGRVSPPASLNLTTSSLDNAAPPSPPCISFAAKFQGEELCSPKASSLRSELGLEPDSRVFDTTPPPAKATPQLSPMELFPHLFPKAIVADQQEKAHDMSFEPVQPNLSEPQFRSSSVYNPLMMDTVLQHATPVNESVSQYLLPRPKLGYNPLAFEQDREEQQLEVEMSNKERSFASQEVSVSEECFLGLSTGSAESLIRTQEAIEMQVSSTSGVPTASLLFPSYYEVATPISDVTVPGLELATSSSAFLASPKVEVHFSAVLTDSVTVKQTEPNLQKHAHLCCYCYARPPDHLILDCRHLGPCLDCKNTRSVDICGQPNCGTWVTKMLRIHL</sequence>